<organism evidence="3 4">
    <name type="scientific">Exophiala dermatitidis</name>
    <name type="common">Black yeast-like fungus</name>
    <name type="synonym">Wangiella dermatitidis</name>
    <dbReference type="NCBI Taxonomy" id="5970"/>
    <lineage>
        <taxon>Eukaryota</taxon>
        <taxon>Fungi</taxon>
        <taxon>Dikarya</taxon>
        <taxon>Ascomycota</taxon>
        <taxon>Pezizomycotina</taxon>
        <taxon>Eurotiomycetes</taxon>
        <taxon>Chaetothyriomycetidae</taxon>
        <taxon>Chaetothyriales</taxon>
        <taxon>Herpotrichiellaceae</taxon>
        <taxon>Exophiala</taxon>
    </lineage>
</organism>
<evidence type="ECO:0000313" key="4">
    <source>
        <dbReference type="Proteomes" id="UP001161757"/>
    </source>
</evidence>
<dbReference type="AlphaFoldDB" id="A0AAN6IVW9"/>
<dbReference type="InterPro" id="IPR018815">
    <property type="entry name" value="Incr_loss_mito_DNA_1"/>
</dbReference>
<evidence type="ECO:0000256" key="1">
    <source>
        <dbReference type="SAM" id="MobiDB-lite"/>
    </source>
</evidence>
<dbReference type="EMBL" id="JAJGCB010000006">
    <property type="protein sequence ID" value="KAJ8992128.1"/>
    <property type="molecule type" value="Genomic_DNA"/>
</dbReference>
<evidence type="ECO:0000256" key="2">
    <source>
        <dbReference type="SAM" id="Phobius"/>
    </source>
</evidence>
<protein>
    <submittedName>
        <fullName evidence="3">Uncharacterized protein</fullName>
    </submittedName>
</protein>
<feature type="transmembrane region" description="Helical" evidence="2">
    <location>
        <begin position="87"/>
        <end position="105"/>
    </location>
</feature>
<sequence length="265" mass="28918">MPLLSSTLLIRTYSLTILTAAYYLATSPAKLLSSGPIWLLGESMSIRPASFALDDRAPYNAAGSRAQSSSIKGQLGGNGESQGERELLTLLALLLVVYAVTQFVFAGDLSLMGINAARLPSSTSSLDKSDSDRNPNATSSTSSSSSSSSSRFAEDLHTIFTAQSRWLTLAGLHVLASAGLVFWIYTFHSQRSTHRPSLWDALTEVDLNSSSSIFGRLANRVTFTLTLLDMLFWGYLWTVLKQEGQELAKTLSMRREAQEQHEHNS</sequence>
<dbReference type="PANTHER" id="PTHR28029:SF1">
    <property type="entry name" value="PROTEIN ILM1"/>
    <property type="match status" value="1"/>
</dbReference>
<accession>A0AAN6IVW9</accession>
<feature type="transmembrane region" description="Helical" evidence="2">
    <location>
        <begin position="6"/>
        <end position="25"/>
    </location>
</feature>
<keyword evidence="2" id="KW-0472">Membrane</keyword>
<keyword evidence="2" id="KW-0812">Transmembrane</keyword>
<evidence type="ECO:0000313" key="3">
    <source>
        <dbReference type="EMBL" id="KAJ8992128.1"/>
    </source>
</evidence>
<keyword evidence="2" id="KW-1133">Transmembrane helix</keyword>
<reference evidence="3" key="1">
    <citation type="submission" date="2023-01" db="EMBL/GenBank/DDBJ databases">
        <title>Exophiala dermititidis isolated from Cystic Fibrosis Patient.</title>
        <authorList>
            <person name="Kurbessoian T."/>
            <person name="Crocker A."/>
            <person name="Murante D."/>
            <person name="Hogan D.A."/>
            <person name="Stajich J.E."/>
        </authorList>
    </citation>
    <scope>NUCLEOTIDE SEQUENCE</scope>
    <source>
        <strain evidence="3">Ex8</strain>
    </source>
</reference>
<comment type="caution">
    <text evidence="3">The sequence shown here is derived from an EMBL/GenBank/DDBJ whole genome shotgun (WGS) entry which is preliminary data.</text>
</comment>
<feature type="transmembrane region" description="Helical" evidence="2">
    <location>
        <begin position="166"/>
        <end position="185"/>
    </location>
</feature>
<proteinExistence type="predicted"/>
<gene>
    <name evidence="3" type="ORF">HRR80_004024</name>
</gene>
<name>A0AAN6IVW9_EXODE</name>
<feature type="region of interest" description="Disordered" evidence="1">
    <location>
        <begin position="121"/>
        <end position="149"/>
    </location>
</feature>
<dbReference type="PANTHER" id="PTHR28029">
    <property type="entry name" value="PROTEIN ILM1"/>
    <property type="match status" value="1"/>
</dbReference>
<feature type="compositionally biased region" description="Low complexity" evidence="1">
    <location>
        <begin position="138"/>
        <end position="149"/>
    </location>
</feature>
<dbReference type="Proteomes" id="UP001161757">
    <property type="component" value="Unassembled WGS sequence"/>
</dbReference>
<dbReference type="Pfam" id="PF10311">
    <property type="entry name" value="Ilm1"/>
    <property type="match status" value="1"/>
</dbReference>
<feature type="transmembrane region" description="Helical" evidence="2">
    <location>
        <begin position="217"/>
        <end position="237"/>
    </location>
</feature>